<keyword evidence="3" id="KW-1185">Reference proteome</keyword>
<dbReference type="EMBL" id="RDQH01000328">
    <property type="protein sequence ID" value="RXI05673.1"/>
    <property type="molecule type" value="Genomic_DNA"/>
</dbReference>
<protein>
    <recommendedName>
        <fullName evidence="4">3-beta hydroxysteroid dehydrogenase/isomerase domain-containing protein</fullName>
    </recommendedName>
</protein>
<reference evidence="2 3" key="1">
    <citation type="submission" date="2018-10" db="EMBL/GenBank/DDBJ databases">
        <title>A high-quality apple genome assembly.</title>
        <authorList>
            <person name="Hu J."/>
        </authorList>
    </citation>
    <scope>NUCLEOTIDE SEQUENCE [LARGE SCALE GENOMIC DNA]</scope>
    <source>
        <strain evidence="3">cv. HFTH1</strain>
        <tissue evidence="2">Young leaf</tissue>
    </source>
</reference>
<dbReference type="AlphaFoldDB" id="A0A498KK08"/>
<feature type="region of interest" description="Disordered" evidence="1">
    <location>
        <begin position="34"/>
        <end position="53"/>
    </location>
</feature>
<dbReference type="Proteomes" id="UP000290289">
    <property type="component" value="Chromosome 2"/>
</dbReference>
<name>A0A498KK08_MALDO</name>
<proteinExistence type="predicted"/>
<comment type="caution">
    <text evidence="2">The sequence shown here is derived from an EMBL/GenBank/DDBJ whole genome shotgun (WGS) entry which is preliminary data.</text>
</comment>
<feature type="compositionally biased region" description="Polar residues" evidence="1">
    <location>
        <begin position="36"/>
        <end position="46"/>
    </location>
</feature>
<evidence type="ECO:0000256" key="1">
    <source>
        <dbReference type="SAM" id="MobiDB-lite"/>
    </source>
</evidence>
<gene>
    <name evidence="2" type="ORF">DVH24_017715</name>
</gene>
<sequence length="70" mass="7401">MLAAVNGCSGVFHLASPCIIDQVHDPEVRAKRASATGDQRNAQCSDGVSAPPSFEVPITNDFEGFQKKAI</sequence>
<evidence type="ECO:0000313" key="3">
    <source>
        <dbReference type="Proteomes" id="UP000290289"/>
    </source>
</evidence>
<dbReference type="STRING" id="3750.A0A498KK08"/>
<evidence type="ECO:0008006" key="4">
    <source>
        <dbReference type="Google" id="ProtNLM"/>
    </source>
</evidence>
<organism evidence="2 3">
    <name type="scientific">Malus domestica</name>
    <name type="common">Apple</name>
    <name type="synonym">Pyrus malus</name>
    <dbReference type="NCBI Taxonomy" id="3750"/>
    <lineage>
        <taxon>Eukaryota</taxon>
        <taxon>Viridiplantae</taxon>
        <taxon>Streptophyta</taxon>
        <taxon>Embryophyta</taxon>
        <taxon>Tracheophyta</taxon>
        <taxon>Spermatophyta</taxon>
        <taxon>Magnoliopsida</taxon>
        <taxon>eudicotyledons</taxon>
        <taxon>Gunneridae</taxon>
        <taxon>Pentapetalae</taxon>
        <taxon>rosids</taxon>
        <taxon>fabids</taxon>
        <taxon>Rosales</taxon>
        <taxon>Rosaceae</taxon>
        <taxon>Amygdaloideae</taxon>
        <taxon>Maleae</taxon>
        <taxon>Malus</taxon>
    </lineage>
</organism>
<accession>A0A498KK08</accession>
<evidence type="ECO:0000313" key="2">
    <source>
        <dbReference type="EMBL" id="RXI05673.1"/>
    </source>
</evidence>